<evidence type="ECO:0000313" key="3">
    <source>
        <dbReference type="Proteomes" id="UP000054783"/>
    </source>
</evidence>
<name>A0A0V1AG01_9BILA</name>
<feature type="compositionally biased region" description="Polar residues" evidence="1">
    <location>
        <begin position="1"/>
        <end position="17"/>
    </location>
</feature>
<keyword evidence="3" id="KW-1185">Reference proteome</keyword>
<organism evidence="2 3">
    <name type="scientific">Trichinella patagoniensis</name>
    <dbReference type="NCBI Taxonomy" id="990121"/>
    <lineage>
        <taxon>Eukaryota</taxon>
        <taxon>Metazoa</taxon>
        <taxon>Ecdysozoa</taxon>
        <taxon>Nematoda</taxon>
        <taxon>Enoplea</taxon>
        <taxon>Dorylaimia</taxon>
        <taxon>Trichinellida</taxon>
        <taxon>Trichinellidae</taxon>
        <taxon>Trichinella</taxon>
    </lineage>
</organism>
<gene>
    <name evidence="2" type="ORF">T12_15199</name>
</gene>
<sequence length="124" mass="14367">MKKNSENAVDTKQNADGTEQKNKREKFDAVRGWKHCVLIRKLTAANSALVRLTYVANGSVVKRSLTLRYANNDRHKRCLIVSKIALVRLTYVANMNNEEKKKRKQWPLVEQIADGMKQNKKRQK</sequence>
<dbReference type="EMBL" id="JYDQ01000002">
    <property type="protein sequence ID" value="KRY23775.1"/>
    <property type="molecule type" value="Genomic_DNA"/>
</dbReference>
<comment type="caution">
    <text evidence="2">The sequence shown here is derived from an EMBL/GenBank/DDBJ whole genome shotgun (WGS) entry which is preliminary data.</text>
</comment>
<dbReference type="AlphaFoldDB" id="A0A0V1AG01"/>
<evidence type="ECO:0000313" key="2">
    <source>
        <dbReference type="EMBL" id="KRY23775.1"/>
    </source>
</evidence>
<proteinExistence type="predicted"/>
<accession>A0A0V1AG01</accession>
<reference evidence="2 3" key="1">
    <citation type="submission" date="2015-01" db="EMBL/GenBank/DDBJ databases">
        <title>Evolution of Trichinella species and genotypes.</title>
        <authorList>
            <person name="Korhonen P.K."/>
            <person name="Edoardo P."/>
            <person name="Giuseppe L.R."/>
            <person name="Gasser R.B."/>
        </authorList>
    </citation>
    <scope>NUCLEOTIDE SEQUENCE [LARGE SCALE GENOMIC DNA]</scope>
    <source>
        <strain evidence="2">ISS2496</strain>
    </source>
</reference>
<dbReference type="Proteomes" id="UP000054783">
    <property type="component" value="Unassembled WGS sequence"/>
</dbReference>
<feature type="region of interest" description="Disordered" evidence="1">
    <location>
        <begin position="1"/>
        <end position="24"/>
    </location>
</feature>
<protein>
    <submittedName>
        <fullName evidence="2">Uncharacterized protein</fullName>
    </submittedName>
</protein>
<evidence type="ECO:0000256" key="1">
    <source>
        <dbReference type="SAM" id="MobiDB-lite"/>
    </source>
</evidence>
<feature type="non-terminal residue" evidence="2">
    <location>
        <position position="124"/>
    </location>
</feature>